<keyword evidence="1" id="KW-0808">Transferase</keyword>
<dbReference type="Proteomes" id="UP000295793">
    <property type="component" value="Unassembled WGS sequence"/>
</dbReference>
<evidence type="ECO:0000259" key="6">
    <source>
        <dbReference type="Pfam" id="PF07730"/>
    </source>
</evidence>
<feature type="transmembrane region" description="Helical" evidence="4">
    <location>
        <begin position="123"/>
        <end position="142"/>
    </location>
</feature>
<dbReference type="AlphaFoldDB" id="A0A4R3I8E5"/>
<dbReference type="EMBL" id="SLZR01000003">
    <property type="protein sequence ID" value="TCS42532.1"/>
    <property type="molecule type" value="Genomic_DNA"/>
</dbReference>
<dbReference type="Gene3D" id="1.20.5.1930">
    <property type="match status" value="1"/>
</dbReference>
<keyword evidence="2 7" id="KW-0418">Kinase</keyword>
<dbReference type="GO" id="GO:0000155">
    <property type="term" value="F:phosphorelay sensor kinase activity"/>
    <property type="evidence" value="ECO:0007669"/>
    <property type="project" value="InterPro"/>
</dbReference>
<evidence type="ECO:0000313" key="8">
    <source>
        <dbReference type="Proteomes" id="UP000295793"/>
    </source>
</evidence>
<dbReference type="GO" id="GO:0046983">
    <property type="term" value="F:protein dimerization activity"/>
    <property type="evidence" value="ECO:0007669"/>
    <property type="project" value="InterPro"/>
</dbReference>
<sequence>MYQNSLAQKLEGMLGYIAWSVVCYLTLSAHPTDTQEGILRLISIVVGLLLFIVCFYLTTRDNPYNKTRVHIFNQYDNRIRKLGYFGQLITMLFLRTLNDPGVAANTLLTIAIAAQTPICFSRLTSIFIVLGLILLDTCLNLLSGYEDAMLIAAVSGAFQLVAFRMAQRVIQEIIAREHISTLNRELVATQELLEQSTKQSERLRISRDLHDGLGHNLTALILKLQYLTYICKEDDCKESAVEAHMLAKHLLQDVRESVSQMRESAALHLKDALDALITQVPSLNISLQYSDDVLIGNSKAAETLFRCVQEAITNTLKHSNATKMDIRVYQNSDGITVEVFDNGRIKTEIAEGNGLKGMRERIESLGGSVEFFINNGFNMNLFVPATGVIA</sequence>
<dbReference type="Gene3D" id="3.30.565.10">
    <property type="entry name" value="Histidine kinase-like ATPase, C-terminal domain"/>
    <property type="match status" value="1"/>
</dbReference>
<keyword evidence="3" id="KW-0902">Two-component regulatory system</keyword>
<feature type="domain" description="Histidine kinase/HSP90-like ATPase" evidence="5">
    <location>
        <begin position="302"/>
        <end position="371"/>
    </location>
</feature>
<dbReference type="Pfam" id="PF07730">
    <property type="entry name" value="HisKA_3"/>
    <property type="match status" value="1"/>
</dbReference>
<dbReference type="PANTHER" id="PTHR24421">
    <property type="entry name" value="NITRATE/NITRITE SENSOR PROTEIN NARX-RELATED"/>
    <property type="match status" value="1"/>
</dbReference>
<dbReference type="InterPro" id="IPR003594">
    <property type="entry name" value="HATPase_dom"/>
</dbReference>
<evidence type="ECO:0000256" key="4">
    <source>
        <dbReference type="SAM" id="Phobius"/>
    </source>
</evidence>
<proteinExistence type="predicted"/>
<evidence type="ECO:0000256" key="2">
    <source>
        <dbReference type="ARBA" id="ARBA00022777"/>
    </source>
</evidence>
<feature type="domain" description="Signal transduction histidine kinase subgroup 3 dimerisation and phosphoacceptor" evidence="6">
    <location>
        <begin position="201"/>
        <end position="264"/>
    </location>
</feature>
<dbReference type="CDD" id="cd16917">
    <property type="entry name" value="HATPase_UhpB-NarQ-NarX-like"/>
    <property type="match status" value="1"/>
</dbReference>
<dbReference type="InterPro" id="IPR050482">
    <property type="entry name" value="Sensor_HK_TwoCompSys"/>
</dbReference>
<evidence type="ECO:0000313" key="7">
    <source>
        <dbReference type="EMBL" id="TCS42532.1"/>
    </source>
</evidence>
<keyword evidence="4" id="KW-0812">Transmembrane</keyword>
<dbReference type="InterPro" id="IPR036890">
    <property type="entry name" value="HATPase_C_sf"/>
</dbReference>
<keyword evidence="4" id="KW-1133">Transmembrane helix</keyword>
<dbReference type="PANTHER" id="PTHR24421:SF59">
    <property type="entry name" value="OXYGEN SENSOR HISTIDINE KINASE NREB"/>
    <property type="match status" value="1"/>
</dbReference>
<name>A0A4R3I8E5_9GAMM</name>
<dbReference type="GO" id="GO:0016020">
    <property type="term" value="C:membrane"/>
    <property type="evidence" value="ECO:0007669"/>
    <property type="project" value="InterPro"/>
</dbReference>
<dbReference type="SUPFAM" id="SSF55874">
    <property type="entry name" value="ATPase domain of HSP90 chaperone/DNA topoisomerase II/histidine kinase"/>
    <property type="match status" value="1"/>
</dbReference>
<reference evidence="7 8" key="1">
    <citation type="submission" date="2019-03" db="EMBL/GenBank/DDBJ databases">
        <title>Genomic Encyclopedia of Archaeal and Bacterial Type Strains, Phase II (KMG-II): from individual species to whole genera.</title>
        <authorList>
            <person name="Goeker M."/>
        </authorList>
    </citation>
    <scope>NUCLEOTIDE SEQUENCE [LARGE SCALE GENOMIC DNA]</scope>
    <source>
        <strain evidence="7 8">DSM 15388</strain>
    </source>
</reference>
<evidence type="ECO:0000256" key="3">
    <source>
        <dbReference type="ARBA" id="ARBA00023012"/>
    </source>
</evidence>
<feature type="transmembrane region" description="Helical" evidence="4">
    <location>
        <begin position="148"/>
        <end position="166"/>
    </location>
</feature>
<feature type="transmembrane region" description="Helical" evidence="4">
    <location>
        <begin position="37"/>
        <end position="58"/>
    </location>
</feature>
<dbReference type="InterPro" id="IPR011712">
    <property type="entry name" value="Sig_transdc_His_kin_sub3_dim/P"/>
</dbReference>
<evidence type="ECO:0000259" key="5">
    <source>
        <dbReference type="Pfam" id="PF02518"/>
    </source>
</evidence>
<keyword evidence="8" id="KW-1185">Reference proteome</keyword>
<feature type="transmembrane region" description="Helical" evidence="4">
    <location>
        <begin position="12"/>
        <end position="31"/>
    </location>
</feature>
<organism evidence="7 8">
    <name type="scientific">Reinekea marinisedimentorum</name>
    <dbReference type="NCBI Taxonomy" id="230495"/>
    <lineage>
        <taxon>Bacteria</taxon>
        <taxon>Pseudomonadati</taxon>
        <taxon>Pseudomonadota</taxon>
        <taxon>Gammaproteobacteria</taxon>
        <taxon>Oceanospirillales</taxon>
        <taxon>Saccharospirillaceae</taxon>
        <taxon>Reinekea</taxon>
    </lineage>
</organism>
<comment type="caution">
    <text evidence="7">The sequence shown here is derived from an EMBL/GenBank/DDBJ whole genome shotgun (WGS) entry which is preliminary data.</text>
</comment>
<dbReference type="Pfam" id="PF02518">
    <property type="entry name" value="HATPase_c"/>
    <property type="match status" value="1"/>
</dbReference>
<evidence type="ECO:0000256" key="1">
    <source>
        <dbReference type="ARBA" id="ARBA00022679"/>
    </source>
</evidence>
<keyword evidence="4" id="KW-0472">Membrane</keyword>
<accession>A0A4R3I8E5</accession>
<gene>
    <name evidence="7" type="ORF">BCF53_103193</name>
</gene>
<protein>
    <submittedName>
        <fullName evidence="7">Signal transduction histidine kinase</fullName>
    </submittedName>
</protein>